<dbReference type="GO" id="GO:0016020">
    <property type="term" value="C:membrane"/>
    <property type="evidence" value="ECO:0007669"/>
    <property type="project" value="InterPro"/>
</dbReference>
<dbReference type="PROSITE" id="PS50111">
    <property type="entry name" value="CHEMOTAXIS_TRANSDUC_2"/>
    <property type="match status" value="1"/>
</dbReference>
<protein>
    <recommendedName>
        <fullName evidence="4">Methyl-accepting transducer domain-containing protein</fullName>
    </recommendedName>
</protein>
<feature type="domain" description="Methyl-accepting transducer" evidence="4">
    <location>
        <begin position="132"/>
        <end position="283"/>
    </location>
</feature>
<evidence type="ECO:0000259" key="4">
    <source>
        <dbReference type="PROSITE" id="PS50111"/>
    </source>
</evidence>
<organism evidence="5 6">
    <name type="scientific">Virgibacillus pantothenticus</name>
    <dbReference type="NCBI Taxonomy" id="1473"/>
    <lineage>
        <taxon>Bacteria</taxon>
        <taxon>Bacillati</taxon>
        <taxon>Bacillota</taxon>
        <taxon>Bacilli</taxon>
        <taxon>Bacillales</taxon>
        <taxon>Bacillaceae</taxon>
        <taxon>Virgibacillus</taxon>
    </lineage>
</organism>
<feature type="coiled-coil region" evidence="3">
    <location>
        <begin position="226"/>
        <end position="281"/>
    </location>
</feature>
<evidence type="ECO:0000313" key="5">
    <source>
        <dbReference type="EMBL" id="KNE20651.1"/>
    </source>
</evidence>
<gene>
    <name evidence="5" type="ORF">AFK71_20095</name>
</gene>
<dbReference type="EMBL" id="LGTO01000007">
    <property type="protein sequence ID" value="KNE20651.1"/>
    <property type="molecule type" value="Genomic_DNA"/>
</dbReference>
<evidence type="ECO:0000313" key="6">
    <source>
        <dbReference type="Proteomes" id="UP000036780"/>
    </source>
</evidence>
<dbReference type="Pfam" id="PF00015">
    <property type="entry name" value="MCPsignal"/>
    <property type="match status" value="1"/>
</dbReference>
<dbReference type="Gene3D" id="1.10.287.950">
    <property type="entry name" value="Methyl-accepting chemotaxis protein"/>
    <property type="match status" value="1"/>
</dbReference>
<dbReference type="Proteomes" id="UP000036780">
    <property type="component" value="Unassembled WGS sequence"/>
</dbReference>
<evidence type="ECO:0000256" key="2">
    <source>
        <dbReference type="PROSITE-ProRule" id="PRU00284"/>
    </source>
</evidence>
<dbReference type="PATRIC" id="fig|1473.5.peg.2767"/>
<evidence type="ECO:0000256" key="1">
    <source>
        <dbReference type="ARBA" id="ARBA00023224"/>
    </source>
</evidence>
<dbReference type="RefSeq" id="WP_050353229.1">
    <property type="nucleotide sequence ID" value="NZ_CP073011.1"/>
</dbReference>
<dbReference type="InterPro" id="IPR029151">
    <property type="entry name" value="Sensor-like_sf"/>
</dbReference>
<accession>A0A0L0QQ25</accession>
<dbReference type="GO" id="GO:0007165">
    <property type="term" value="P:signal transduction"/>
    <property type="evidence" value="ECO:0007669"/>
    <property type="project" value="UniProtKB-KW"/>
</dbReference>
<sequence>METQVEINSDVLRKLVDIMPIMKELLQNENILIGVVDLEKYLYYAPGKTLDAQINIGDPFYDHDLFGQVINNRKRTIIKTPPEYGEPFKGVGVPIFDHGDMVGCVGIGISLDQEYEFLDIVHSLEELADHVQGKAHTMLSQTEELSATVQELAAQAENVEQSSGEINEVTVFINKVSEQSNLLGLNAAIEAARAGEHGRTFSVVAKEIRKMATDSSSATEKISSVLDDIMQNIEQTTEQLTDIAQAVQSQGSEAEAFSQMTEELNEMTNKLKSRVEILTNELN</sequence>
<dbReference type="InterPro" id="IPR004089">
    <property type="entry name" value="MCPsignal_dom"/>
</dbReference>
<dbReference type="SMART" id="SM00283">
    <property type="entry name" value="MA"/>
    <property type="match status" value="1"/>
</dbReference>
<keyword evidence="6" id="KW-1185">Reference proteome</keyword>
<comment type="caution">
    <text evidence="5">The sequence shown here is derived from an EMBL/GenBank/DDBJ whole genome shotgun (WGS) entry which is preliminary data.</text>
</comment>
<dbReference type="SUPFAM" id="SSF103190">
    <property type="entry name" value="Sensory domain-like"/>
    <property type="match status" value="1"/>
</dbReference>
<dbReference type="AlphaFoldDB" id="A0A0L0QQ25"/>
<dbReference type="SUPFAM" id="SSF58104">
    <property type="entry name" value="Methyl-accepting chemotaxis protein (MCP) signaling domain"/>
    <property type="match status" value="1"/>
</dbReference>
<dbReference type="PANTHER" id="PTHR32089:SF112">
    <property type="entry name" value="LYSOZYME-LIKE PROTEIN-RELATED"/>
    <property type="match status" value="1"/>
</dbReference>
<reference evidence="6" key="1">
    <citation type="submission" date="2015-07" db="EMBL/GenBank/DDBJ databases">
        <title>Fjat-10053 dsm26.</title>
        <authorList>
            <person name="Liu B."/>
            <person name="Wang J."/>
            <person name="Zhu Y."/>
            <person name="Liu G."/>
            <person name="Chen Q."/>
            <person name="Chen Z."/>
            <person name="Lan J."/>
            <person name="Che J."/>
            <person name="Ge C."/>
            <person name="Shi H."/>
            <person name="Pan Z."/>
            <person name="Liu X."/>
        </authorList>
    </citation>
    <scope>NUCLEOTIDE SEQUENCE [LARGE SCALE GENOMIC DNA]</scope>
    <source>
        <strain evidence="6">DSM 26</strain>
    </source>
</reference>
<keyword evidence="3" id="KW-0175">Coiled coil</keyword>
<dbReference type="PANTHER" id="PTHR32089">
    <property type="entry name" value="METHYL-ACCEPTING CHEMOTAXIS PROTEIN MCPB"/>
    <property type="match status" value="1"/>
</dbReference>
<proteinExistence type="predicted"/>
<dbReference type="GeneID" id="66870148"/>
<keyword evidence="1 2" id="KW-0807">Transducer</keyword>
<evidence type="ECO:0000256" key="3">
    <source>
        <dbReference type="SAM" id="Coils"/>
    </source>
</evidence>
<name>A0A0L0QQ25_VIRPA</name>